<reference evidence="7 8" key="1">
    <citation type="submission" date="2019-06" db="EMBL/GenBank/DDBJ databases">
        <title>Whole genome shotgun sequence of Acetobacter peroxydans NBRC 13755.</title>
        <authorList>
            <person name="Hosoyama A."/>
            <person name="Uohara A."/>
            <person name="Ohji S."/>
            <person name="Ichikawa N."/>
        </authorList>
    </citation>
    <scope>NUCLEOTIDE SEQUENCE [LARGE SCALE GENOMIC DNA]</scope>
    <source>
        <strain evidence="7 8">NBRC 13755</strain>
    </source>
</reference>
<dbReference type="EMBL" id="BJMV01000008">
    <property type="protein sequence ID" value="GEB85897.1"/>
    <property type="molecule type" value="Genomic_DNA"/>
</dbReference>
<gene>
    <name evidence="7" type="ORF">APE01nite_16940</name>
</gene>
<keyword evidence="8" id="KW-1185">Reference proteome</keyword>
<evidence type="ECO:0000256" key="4">
    <source>
        <dbReference type="ARBA" id="ARBA00022989"/>
    </source>
</evidence>
<keyword evidence="4 6" id="KW-1133">Transmembrane helix</keyword>
<evidence type="ECO:0000256" key="6">
    <source>
        <dbReference type="SAM" id="Phobius"/>
    </source>
</evidence>
<evidence type="ECO:0000256" key="5">
    <source>
        <dbReference type="ARBA" id="ARBA00023136"/>
    </source>
</evidence>
<name>A0A4Y3TXN8_9PROT</name>
<evidence type="ECO:0000256" key="3">
    <source>
        <dbReference type="ARBA" id="ARBA00022692"/>
    </source>
</evidence>
<keyword evidence="5 6" id="KW-0472">Membrane</keyword>
<dbReference type="GO" id="GO:0044781">
    <property type="term" value="P:bacterial-type flagellum organization"/>
    <property type="evidence" value="ECO:0007669"/>
    <property type="project" value="InterPro"/>
</dbReference>
<comment type="subcellular location">
    <subcellularLocation>
        <location evidence="1">Cell membrane</location>
    </subcellularLocation>
</comment>
<evidence type="ECO:0000256" key="1">
    <source>
        <dbReference type="ARBA" id="ARBA00004236"/>
    </source>
</evidence>
<keyword evidence="2" id="KW-1003">Cell membrane</keyword>
<evidence type="ECO:0008006" key="9">
    <source>
        <dbReference type="Google" id="ProtNLM"/>
    </source>
</evidence>
<dbReference type="InterPro" id="IPR022781">
    <property type="entry name" value="Flagellar_biosynth_FliO"/>
</dbReference>
<proteinExistence type="predicted"/>
<evidence type="ECO:0000313" key="8">
    <source>
        <dbReference type="Proteomes" id="UP000317730"/>
    </source>
</evidence>
<dbReference type="OrthoDB" id="7220053at2"/>
<keyword evidence="3 6" id="KW-0812">Transmembrane</keyword>
<dbReference type="Pfam" id="PF04347">
    <property type="entry name" value="FliO"/>
    <property type="match status" value="1"/>
</dbReference>
<accession>A0A4Y3TXN8</accession>
<comment type="caution">
    <text evidence="7">The sequence shown here is derived from an EMBL/GenBank/DDBJ whole genome shotgun (WGS) entry which is preliminary data.</text>
</comment>
<dbReference type="GO" id="GO:0016020">
    <property type="term" value="C:membrane"/>
    <property type="evidence" value="ECO:0007669"/>
    <property type="project" value="InterPro"/>
</dbReference>
<sequence>MSGTAATSVAPAGGLPAGAGAFIMPWLVYCGSFVLVIALILLSQKVLKRLLPYVAARRQTRHLAVLESLALDQRRKLSLIRCGDKTGVILTGGGTDVFLGWTDDESTLENTLPNSTMVPHD</sequence>
<feature type="transmembrane region" description="Helical" evidence="6">
    <location>
        <begin position="20"/>
        <end position="42"/>
    </location>
</feature>
<organism evidence="7 8">
    <name type="scientific">Acetobacter peroxydans</name>
    <dbReference type="NCBI Taxonomy" id="104098"/>
    <lineage>
        <taxon>Bacteria</taxon>
        <taxon>Pseudomonadati</taxon>
        <taxon>Pseudomonadota</taxon>
        <taxon>Alphaproteobacteria</taxon>
        <taxon>Acetobacterales</taxon>
        <taxon>Acetobacteraceae</taxon>
        <taxon>Acetobacter</taxon>
    </lineage>
</organism>
<protein>
    <recommendedName>
        <fullName evidence="9">Flagellar biosynthesis protein FliO</fullName>
    </recommendedName>
</protein>
<dbReference type="RefSeq" id="WP_141376524.1">
    <property type="nucleotide sequence ID" value="NZ_BAPL01000030.1"/>
</dbReference>
<evidence type="ECO:0000256" key="2">
    <source>
        <dbReference type="ARBA" id="ARBA00022475"/>
    </source>
</evidence>
<evidence type="ECO:0000313" key="7">
    <source>
        <dbReference type="EMBL" id="GEB85897.1"/>
    </source>
</evidence>
<dbReference type="Proteomes" id="UP000317730">
    <property type="component" value="Unassembled WGS sequence"/>
</dbReference>
<dbReference type="AlphaFoldDB" id="A0A4Y3TXN8"/>